<dbReference type="Gene3D" id="1.20.1250.20">
    <property type="entry name" value="MFS general substrate transporter like domains"/>
    <property type="match status" value="1"/>
</dbReference>
<proteinExistence type="predicted"/>
<dbReference type="InterPro" id="IPR020846">
    <property type="entry name" value="MFS_dom"/>
</dbReference>
<dbReference type="GeneID" id="19195542"/>
<keyword evidence="8" id="KW-1185">Reference proteome</keyword>
<gene>
    <name evidence="7" type="ORF">A1O5_10851</name>
</gene>
<name>W9WLM7_9EURO</name>
<dbReference type="Proteomes" id="UP000019471">
    <property type="component" value="Unassembled WGS sequence"/>
</dbReference>
<dbReference type="InterPro" id="IPR005829">
    <property type="entry name" value="Sugar_transporter_CS"/>
</dbReference>
<dbReference type="PANTHER" id="PTHR23502:SF38">
    <property type="entry name" value="POLYAMINE TRANSPORTER 4"/>
    <property type="match status" value="1"/>
</dbReference>
<feature type="transmembrane region" description="Helical" evidence="5">
    <location>
        <begin position="212"/>
        <end position="237"/>
    </location>
</feature>
<dbReference type="eggNOG" id="KOG0255">
    <property type="taxonomic scope" value="Eukaryota"/>
</dbReference>
<dbReference type="Pfam" id="PF07690">
    <property type="entry name" value="MFS_1"/>
    <property type="match status" value="1"/>
</dbReference>
<dbReference type="OrthoDB" id="3936150at2759"/>
<feature type="transmembrane region" description="Helical" evidence="5">
    <location>
        <begin position="249"/>
        <end position="270"/>
    </location>
</feature>
<dbReference type="HOGENOM" id="CLU_008455_11_3_1"/>
<evidence type="ECO:0000256" key="2">
    <source>
        <dbReference type="ARBA" id="ARBA00022692"/>
    </source>
</evidence>
<keyword evidence="2 5" id="KW-0812">Transmembrane</keyword>
<evidence type="ECO:0000256" key="1">
    <source>
        <dbReference type="ARBA" id="ARBA00004141"/>
    </source>
</evidence>
<feature type="transmembrane region" description="Helical" evidence="5">
    <location>
        <begin position="54"/>
        <end position="72"/>
    </location>
</feature>
<dbReference type="InterPro" id="IPR011701">
    <property type="entry name" value="MFS"/>
</dbReference>
<comment type="caution">
    <text evidence="7">The sequence shown here is derived from an EMBL/GenBank/DDBJ whole genome shotgun (WGS) entry which is preliminary data.</text>
</comment>
<accession>W9WLM7</accession>
<evidence type="ECO:0000256" key="4">
    <source>
        <dbReference type="ARBA" id="ARBA00023136"/>
    </source>
</evidence>
<feature type="non-terminal residue" evidence="7">
    <location>
        <position position="1"/>
    </location>
</feature>
<organism evidence="7 8">
    <name type="scientific">Cladophialophora psammophila CBS 110553</name>
    <dbReference type="NCBI Taxonomy" id="1182543"/>
    <lineage>
        <taxon>Eukaryota</taxon>
        <taxon>Fungi</taxon>
        <taxon>Dikarya</taxon>
        <taxon>Ascomycota</taxon>
        <taxon>Pezizomycotina</taxon>
        <taxon>Eurotiomycetes</taxon>
        <taxon>Chaetothyriomycetidae</taxon>
        <taxon>Chaetothyriales</taxon>
        <taxon>Herpotrichiellaceae</taxon>
        <taxon>Cladophialophora</taxon>
    </lineage>
</organism>
<dbReference type="GO" id="GO:0140115">
    <property type="term" value="P:export across plasma membrane"/>
    <property type="evidence" value="ECO:0007669"/>
    <property type="project" value="UniProtKB-ARBA"/>
</dbReference>
<keyword evidence="4 5" id="KW-0472">Membrane</keyword>
<dbReference type="PROSITE" id="PS50850">
    <property type="entry name" value="MFS"/>
    <property type="match status" value="1"/>
</dbReference>
<sequence>NFTAGIYASVIPAIQQHFSISQDLSISGLSFFACGVAFGPVLAAPISEIYGRRYIYLLSSPITIICLAGTGAARNFQTVAVLRFFTGLSGSPAMAVGGGTIADLWDISTEPLGSLMLLLMVVFTFVGAELGPAAGGYLVDNRGWRWAFWVPMMLNGCVWLFSLGVRETYRDLLLQKKSHGRVGTQSSPSRRFLSVLGITFSRAVYMLLTEPILLLVSLYGAFALGVFYLFYVAYPYILSRVYSFGLKDIGLAYISLAVGSLLAIPAAIAIDKTLYQRARAKTPDGRPPPEARMYGAMVPSGLLPFSLLWLAWSSHRGVPWISTVLSAALFGLCQVLLFTYYSAYMVDIYRDKAGASALAGNGLLRYGDINGVYR</sequence>
<protein>
    <recommendedName>
        <fullName evidence="6">Major facilitator superfamily (MFS) profile domain-containing protein</fullName>
    </recommendedName>
</protein>
<dbReference type="PROSITE" id="PS00216">
    <property type="entry name" value="SUGAR_TRANSPORT_1"/>
    <property type="match status" value="1"/>
</dbReference>
<dbReference type="GO" id="GO:0015606">
    <property type="term" value="F:spermidine transmembrane transporter activity"/>
    <property type="evidence" value="ECO:0007669"/>
    <property type="project" value="TreeGrafter"/>
</dbReference>
<dbReference type="InterPro" id="IPR036259">
    <property type="entry name" value="MFS_trans_sf"/>
</dbReference>
<feature type="transmembrane region" description="Helical" evidence="5">
    <location>
        <begin position="291"/>
        <end position="312"/>
    </location>
</feature>
<evidence type="ECO:0000313" key="7">
    <source>
        <dbReference type="EMBL" id="EXJ65875.1"/>
    </source>
</evidence>
<feature type="transmembrane region" description="Helical" evidence="5">
    <location>
        <begin position="24"/>
        <end position="42"/>
    </location>
</feature>
<dbReference type="GO" id="GO:0000297">
    <property type="term" value="F:spermine transmembrane transporter activity"/>
    <property type="evidence" value="ECO:0007669"/>
    <property type="project" value="TreeGrafter"/>
</dbReference>
<reference evidence="7 8" key="1">
    <citation type="submission" date="2013-03" db="EMBL/GenBank/DDBJ databases">
        <title>The Genome Sequence of Cladophialophora psammophila CBS 110553.</title>
        <authorList>
            <consortium name="The Broad Institute Genomics Platform"/>
            <person name="Cuomo C."/>
            <person name="de Hoog S."/>
            <person name="Gorbushina A."/>
            <person name="Walker B."/>
            <person name="Young S.K."/>
            <person name="Zeng Q."/>
            <person name="Gargeya S."/>
            <person name="Fitzgerald M."/>
            <person name="Haas B."/>
            <person name="Abouelleil A."/>
            <person name="Allen A.W."/>
            <person name="Alvarado L."/>
            <person name="Arachchi H.M."/>
            <person name="Berlin A.M."/>
            <person name="Chapman S.B."/>
            <person name="Gainer-Dewar J."/>
            <person name="Goldberg J."/>
            <person name="Griggs A."/>
            <person name="Gujja S."/>
            <person name="Hansen M."/>
            <person name="Howarth C."/>
            <person name="Imamovic A."/>
            <person name="Ireland A."/>
            <person name="Larimer J."/>
            <person name="McCowan C."/>
            <person name="Murphy C."/>
            <person name="Pearson M."/>
            <person name="Poon T.W."/>
            <person name="Priest M."/>
            <person name="Roberts A."/>
            <person name="Saif S."/>
            <person name="Shea T."/>
            <person name="Sisk P."/>
            <person name="Sykes S."/>
            <person name="Wortman J."/>
            <person name="Nusbaum C."/>
            <person name="Birren B."/>
        </authorList>
    </citation>
    <scope>NUCLEOTIDE SEQUENCE [LARGE SCALE GENOMIC DNA]</scope>
    <source>
        <strain evidence="7 8">CBS 110553</strain>
    </source>
</reference>
<dbReference type="EMBL" id="AMGX01000022">
    <property type="protein sequence ID" value="EXJ65875.1"/>
    <property type="molecule type" value="Genomic_DNA"/>
</dbReference>
<keyword evidence="3 5" id="KW-1133">Transmembrane helix</keyword>
<dbReference type="GO" id="GO:0005886">
    <property type="term" value="C:plasma membrane"/>
    <property type="evidence" value="ECO:0007669"/>
    <property type="project" value="TreeGrafter"/>
</dbReference>
<evidence type="ECO:0000256" key="3">
    <source>
        <dbReference type="ARBA" id="ARBA00022989"/>
    </source>
</evidence>
<evidence type="ECO:0000313" key="8">
    <source>
        <dbReference type="Proteomes" id="UP000019471"/>
    </source>
</evidence>
<feature type="domain" description="Major facilitator superfamily (MFS) profile" evidence="6">
    <location>
        <begin position="1"/>
        <end position="374"/>
    </location>
</feature>
<comment type="subcellular location">
    <subcellularLocation>
        <location evidence="1">Membrane</location>
        <topology evidence="1">Multi-pass membrane protein</topology>
    </subcellularLocation>
</comment>
<dbReference type="AlphaFoldDB" id="W9WLM7"/>
<feature type="transmembrane region" description="Helical" evidence="5">
    <location>
        <begin position="84"/>
        <end position="105"/>
    </location>
</feature>
<dbReference type="RefSeq" id="XP_007749615.1">
    <property type="nucleotide sequence ID" value="XM_007751425.1"/>
</dbReference>
<feature type="transmembrane region" description="Helical" evidence="5">
    <location>
        <begin position="112"/>
        <end position="134"/>
    </location>
</feature>
<dbReference type="GO" id="GO:0042908">
    <property type="term" value="P:xenobiotic transport"/>
    <property type="evidence" value="ECO:0007669"/>
    <property type="project" value="UniProtKB-ARBA"/>
</dbReference>
<dbReference type="PANTHER" id="PTHR23502">
    <property type="entry name" value="MAJOR FACILITATOR SUPERFAMILY"/>
    <property type="match status" value="1"/>
</dbReference>
<evidence type="ECO:0000259" key="6">
    <source>
        <dbReference type="PROSITE" id="PS50850"/>
    </source>
</evidence>
<feature type="transmembrane region" description="Helical" evidence="5">
    <location>
        <begin position="318"/>
        <end position="341"/>
    </location>
</feature>
<dbReference type="SUPFAM" id="SSF103473">
    <property type="entry name" value="MFS general substrate transporter"/>
    <property type="match status" value="1"/>
</dbReference>
<evidence type="ECO:0000256" key="5">
    <source>
        <dbReference type="SAM" id="Phobius"/>
    </source>
</evidence>